<reference evidence="2 3" key="1">
    <citation type="submission" date="2020-04" db="EMBL/GenBank/DDBJ databases">
        <title>MicrobeNet Type strains.</title>
        <authorList>
            <person name="Nicholson A.C."/>
        </authorList>
    </citation>
    <scope>NUCLEOTIDE SEQUENCE [LARGE SCALE GENOMIC DNA]</scope>
    <source>
        <strain evidence="2 3">DSM 22768</strain>
    </source>
</reference>
<comment type="caution">
    <text evidence="2">The sequence shown here is derived from an EMBL/GenBank/DDBJ whole genome shotgun (WGS) entry which is preliminary data.</text>
</comment>
<protein>
    <submittedName>
        <fullName evidence="2">LytR family transcriptional regulator</fullName>
    </submittedName>
</protein>
<dbReference type="Pfam" id="PF09659">
    <property type="entry name" value="Cas_Csm6_HEPN"/>
    <property type="match status" value="1"/>
</dbReference>
<dbReference type="InterPro" id="IPR053941">
    <property type="entry name" value="Csm6_HEPN"/>
</dbReference>
<dbReference type="EMBL" id="JABASA010000023">
    <property type="protein sequence ID" value="NMD49814.1"/>
    <property type="molecule type" value="Genomic_DNA"/>
</dbReference>
<gene>
    <name evidence="2" type="ORF">HHO37_09100</name>
</gene>
<accession>A0A7X9LFA5</accession>
<dbReference type="AlphaFoldDB" id="A0A7X9LFA5"/>
<evidence type="ECO:0000313" key="3">
    <source>
        <dbReference type="Proteomes" id="UP000532121"/>
    </source>
</evidence>
<proteinExistence type="predicted"/>
<dbReference type="Proteomes" id="UP000532121">
    <property type="component" value="Unassembled WGS sequence"/>
</dbReference>
<evidence type="ECO:0000259" key="1">
    <source>
        <dbReference type="Pfam" id="PF09659"/>
    </source>
</evidence>
<evidence type="ECO:0000313" key="2">
    <source>
        <dbReference type="EMBL" id="NMD49814.1"/>
    </source>
</evidence>
<sequence length="256" mass="30072">MLKMTEKETLDILLNVYAYHHAYQIVKASREFSDDIIFLLELLKERRELNVDFLFENRQRLKELEATYQISLLDNAYEEELLANYIMDLEAKLRNDNIIDFVRSVSPILYRLFMRLLNSQVPNIDAYIYNAKNDQYDVWKFDKMHSSSNSFVQCFVAKGRDSKVTSKSLVDFIELTDLPKEIKAAVLLLRDFEKSARNPLAHLIKPFDEEELHRTTGFSSKMFLEKIIDLAIFSGVIYDSGVFYFDKVNGLVKKIY</sequence>
<organism evidence="2 3">
    <name type="scientific">Streptococcus ratti</name>
    <dbReference type="NCBI Taxonomy" id="1341"/>
    <lineage>
        <taxon>Bacteria</taxon>
        <taxon>Bacillati</taxon>
        <taxon>Bacillota</taxon>
        <taxon>Bacilli</taxon>
        <taxon>Lactobacillales</taxon>
        <taxon>Streptococcaceae</taxon>
        <taxon>Streptococcus</taxon>
    </lineage>
</organism>
<name>A0A7X9LFA5_STRRT</name>
<feature type="domain" description="Csm6 HEPN" evidence="1">
    <location>
        <begin position="82"/>
        <end position="249"/>
    </location>
</feature>